<gene>
    <name evidence="1" type="ORF">UFOVP694_25</name>
</gene>
<protein>
    <submittedName>
        <fullName evidence="1">Uncharacterized protein</fullName>
    </submittedName>
</protein>
<evidence type="ECO:0000313" key="1">
    <source>
        <dbReference type="EMBL" id="CAB4157479.1"/>
    </source>
</evidence>
<reference evidence="1" key="1">
    <citation type="submission" date="2020-04" db="EMBL/GenBank/DDBJ databases">
        <authorList>
            <person name="Chiriac C."/>
            <person name="Salcher M."/>
            <person name="Ghai R."/>
            <person name="Kavagutti S V."/>
        </authorList>
    </citation>
    <scope>NUCLEOTIDE SEQUENCE</scope>
</reference>
<dbReference type="EMBL" id="LR796651">
    <property type="protein sequence ID" value="CAB4157479.1"/>
    <property type="molecule type" value="Genomic_DNA"/>
</dbReference>
<name>A0A6J5NEA0_9CAUD</name>
<organism evidence="1">
    <name type="scientific">uncultured Caudovirales phage</name>
    <dbReference type="NCBI Taxonomy" id="2100421"/>
    <lineage>
        <taxon>Viruses</taxon>
        <taxon>Duplodnaviria</taxon>
        <taxon>Heunggongvirae</taxon>
        <taxon>Uroviricota</taxon>
        <taxon>Caudoviricetes</taxon>
        <taxon>Peduoviridae</taxon>
        <taxon>Maltschvirus</taxon>
        <taxon>Maltschvirus maltsch</taxon>
    </lineage>
</organism>
<proteinExistence type="predicted"/>
<accession>A0A6J5NEA0</accession>
<sequence length="193" mass="20692">MAGQTIYSGGSSNFDESTGRYITTVPGSSIKSVSPVPPTPGILGLGVGLKSVDPVLTAPIDTILYNDDSLPIEIMTDLIFENIGGQELISIARNDTVNGQTIIYQPIKNLTAIQQQYNPNNIVSLQATSDKYFQNFSIKFDDKVPEEGTGPGGAHVYIDPVTGELIVEAINLQSDEQIEVEITISGTIYEAVI</sequence>